<dbReference type="OMA" id="KLTLRIM"/>
<keyword evidence="3" id="KW-1185">Reference proteome</keyword>
<dbReference type="InterPro" id="IPR035892">
    <property type="entry name" value="C2_domain_sf"/>
</dbReference>
<dbReference type="Gene3D" id="2.60.40.150">
    <property type="entry name" value="C2 domain"/>
    <property type="match status" value="1"/>
</dbReference>
<dbReference type="FunCoup" id="A0A1U7ZRP9">
    <property type="interactions" value="315"/>
</dbReference>
<evidence type="ECO:0000313" key="3">
    <source>
        <dbReference type="Proteomes" id="UP000189703"/>
    </source>
</evidence>
<dbReference type="KEGG" id="nnu:104597182"/>
<dbReference type="GO" id="GO:0046872">
    <property type="term" value="F:metal ion binding"/>
    <property type="evidence" value="ECO:0007669"/>
    <property type="project" value="UniProtKB-KW"/>
</dbReference>
<evidence type="ECO:0000256" key="1">
    <source>
        <dbReference type="ARBA" id="ARBA00022723"/>
    </source>
</evidence>
<keyword evidence="1" id="KW-0479">Metal-binding</keyword>
<dbReference type="PANTHER" id="PTHR46502">
    <property type="entry name" value="C2 DOMAIN-CONTAINING"/>
    <property type="match status" value="1"/>
</dbReference>
<dbReference type="PROSITE" id="PS50004">
    <property type="entry name" value="C2"/>
    <property type="match status" value="1"/>
</dbReference>
<dbReference type="InterPro" id="IPR000008">
    <property type="entry name" value="C2_dom"/>
</dbReference>
<dbReference type="PANTHER" id="PTHR46502:SF15">
    <property type="entry name" value="16 KDA PHLOEM PROTEIN 1"/>
    <property type="match status" value="1"/>
</dbReference>
<protein>
    <submittedName>
        <fullName evidence="4">Elicitor-responsive protein 1-like</fullName>
    </submittedName>
</protein>
<dbReference type="OrthoDB" id="419768at2759"/>
<sequence>MGSGILQVLLLDAHRLRNTELFGNMDPYVVIKYGNEERKSSVARGQGRNPVWNEKFTFKAEYPGKIVGAHKLNLKVMDKDTYTADDFVGETTIYIKDVLSLGIDVGKAELPPRKYRLELADKTYKGEIRVGVSFTMKVPEDDDIGGWKQSCF</sequence>
<keyword evidence="2" id="KW-0106">Calcium</keyword>
<dbReference type="GeneID" id="104597182"/>
<organism evidence="3 4">
    <name type="scientific">Nelumbo nucifera</name>
    <name type="common">Sacred lotus</name>
    <dbReference type="NCBI Taxonomy" id="4432"/>
    <lineage>
        <taxon>Eukaryota</taxon>
        <taxon>Viridiplantae</taxon>
        <taxon>Streptophyta</taxon>
        <taxon>Embryophyta</taxon>
        <taxon>Tracheophyta</taxon>
        <taxon>Spermatophyta</taxon>
        <taxon>Magnoliopsida</taxon>
        <taxon>Proteales</taxon>
        <taxon>Nelumbonaceae</taxon>
        <taxon>Nelumbo</taxon>
    </lineage>
</organism>
<name>A0A1U7ZRP9_NELNU</name>
<evidence type="ECO:0000313" key="4">
    <source>
        <dbReference type="RefSeq" id="XP_010256915.1"/>
    </source>
</evidence>
<dbReference type="RefSeq" id="XP_010256915.1">
    <property type="nucleotide sequence ID" value="XM_010258613.2"/>
</dbReference>
<evidence type="ECO:0000256" key="2">
    <source>
        <dbReference type="ARBA" id="ARBA00022837"/>
    </source>
</evidence>
<dbReference type="Proteomes" id="UP000189703">
    <property type="component" value="Unplaced"/>
</dbReference>
<dbReference type="SUPFAM" id="SSF49562">
    <property type="entry name" value="C2 domain (Calcium/lipid-binding domain, CaLB)"/>
    <property type="match status" value="1"/>
</dbReference>
<dbReference type="Pfam" id="PF00168">
    <property type="entry name" value="C2"/>
    <property type="match status" value="1"/>
</dbReference>
<reference evidence="4" key="1">
    <citation type="submission" date="2025-08" db="UniProtKB">
        <authorList>
            <consortium name="RefSeq"/>
        </authorList>
    </citation>
    <scope>IDENTIFICATION</scope>
</reference>
<dbReference type="SMART" id="SM00239">
    <property type="entry name" value="C2"/>
    <property type="match status" value="1"/>
</dbReference>
<dbReference type="AlphaFoldDB" id="A0A1U7ZRP9"/>
<proteinExistence type="predicted"/>
<accession>A0A1U7ZRP9</accession>
<dbReference type="eggNOG" id="KOG1030">
    <property type="taxonomic scope" value="Eukaryota"/>
</dbReference>
<gene>
    <name evidence="4" type="primary">LOC104597182</name>
</gene>